<feature type="compositionally biased region" description="Basic and acidic residues" evidence="3">
    <location>
        <begin position="308"/>
        <end position="326"/>
    </location>
</feature>
<sequence length="524" mass="58618">MKKILFVLTIFIGSSSIGFSQQTKEDIQREQAQLRKDLAELNSNLSEIRSTRKKSLTELYLVQRKIKTREALVENIQSEIIVLNKDITGNVESIKRYLKQLDTLKTKYAQSLAFAYRNRNSYNQINFIFSASSFNDAIKRVTYLKSYRRYREAQVADIKAVQDILRKQLADLTVSKKQKSNALTNQTTELTSLQTDEKEKDQSVADLKSREGEINTEIGEKNKRRRKLQANLDRIIQQEIAAARAEEARKAKERREQLAREKAAEQERLRKIAEQKAIAEAAEAARKERERKEALAAADAARQAAKTAAEEQAKKEALEKLKQQQEDERIAEAKRVADAKKKADDAAAEVQKVIDNSPTPSAPKTKDDELRSKRGSSVLENTSESLAESIDFEKNKGNLPWPTNGILSGTFGLHTIPGSTIKDNNNGIDISPAVGAPVRSVANGTVTGVINDDGDYTIIIRHGKYFTSYSNVRNPAVRKGSEVKGNTVIGSAGQAFDGNGGFISFNIANDRGTFLDPQSWLRRR</sequence>
<dbReference type="Gene3D" id="6.10.250.3150">
    <property type="match status" value="1"/>
</dbReference>
<dbReference type="InterPro" id="IPR050570">
    <property type="entry name" value="Cell_wall_metabolism_enzyme"/>
</dbReference>
<dbReference type="AlphaFoldDB" id="A0A2W5FC02"/>
<feature type="region of interest" description="Disordered" evidence="3">
    <location>
        <begin position="342"/>
        <end position="382"/>
    </location>
</feature>
<evidence type="ECO:0000256" key="2">
    <source>
        <dbReference type="SAM" id="Coils"/>
    </source>
</evidence>
<reference evidence="5 6" key="1">
    <citation type="submission" date="2017-11" db="EMBL/GenBank/DDBJ databases">
        <title>Infants hospitalized years apart are colonized by the same room-sourced microbial strains.</title>
        <authorList>
            <person name="Brooks B."/>
            <person name="Olm M.R."/>
            <person name="Firek B.A."/>
            <person name="Baker R."/>
            <person name="Thomas B.C."/>
            <person name="Morowitz M.J."/>
            <person name="Banfield J.F."/>
        </authorList>
    </citation>
    <scope>NUCLEOTIDE SEQUENCE [LARGE SCALE GENOMIC DNA]</scope>
    <source>
        <strain evidence="5">S2_009_000_R2_76</strain>
    </source>
</reference>
<evidence type="ECO:0000259" key="4">
    <source>
        <dbReference type="Pfam" id="PF01551"/>
    </source>
</evidence>
<comment type="caution">
    <text evidence="5">The sequence shown here is derived from an EMBL/GenBank/DDBJ whole genome shotgun (WGS) entry which is preliminary data.</text>
</comment>
<dbReference type="PANTHER" id="PTHR21666">
    <property type="entry name" value="PEPTIDASE-RELATED"/>
    <property type="match status" value="1"/>
</dbReference>
<feature type="compositionally biased region" description="Basic and acidic residues" evidence="3">
    <location>
        <begin position="195"/>
        <end position="221"/>
    </location>
</feature>
<dbReference type="Gene3D" id="2.70.70.10">
    <property type="entry name" value="Glucose Permease (Domain IIA)"/>
    <property type="match status" value="1"/>
</dbReference>
<name>A0A2W5FC02_9SPHI</name>
<evidence type="ECO:0000313" key="5">
    <source>
        <dbReference type="EMBL" id="PZP51794.1"/>
    </source>
</evidence>
<keyword evidence="1" id="KW-0732">Signal</keyword>
<dbReference type="PANTHER" id="PTHR21666:SF289">
    <property type="entry name" value="L-ALA--D-GLU ENDOPEPTIDASE"/>
    <property type="match status" value="1"/>
</dbReference>
<feature type="region of interest" description="Disordered" evidence="3">
    <location>
        <begin position="306"/>
        <end position="326"/>
    </location>
</feature>
<organism evidence="5 6">
    <name type="scientific">Pseudopedobacter saltans</name>
    <dbReference type="NCBI Taxonomy" id="151895"/>
    <lineage>
        <taxon>Bacteria</taxon>
        <taxon>Pseudomonadati</taxon>
        <taxon>Bacteroidota</taxon>
        <taxon>Sphingobacteriia</taxon>
        <taxon>Sphingobacteriales</taxon>
        <taxon>Sphingobacteriaceae</taxon>
        <taxon>Pseudopedobacter</taxon>
    </lineage>
</organism>
<evidence type="ECO:0000256" key="1">
    <source>
        <dbReference type="ARBA" id="ARBA00022729"/>
    </source>
</evidence>
<dbReference type="Pfam" id="PF01551">
    <property type="entry name" value="Peptidase_M23"/>
    <property type="match status" value="1"/>
</dbReference>
<dbReference type="Proteomes" id="UP000249645">
    <property type="component" value="Unassembled WGS sequence"/>
</dbReference>
<accession>A0A2W5FC02</accession>
<proteinExistence type="predicted"/>
<evidence type="ECO:0000256" key="3">
    <source>
        <dbReference type="SAM" id="MobiDB-lite"/>
    </source>
</evidence>
<dbReference type="GO" id="GO:0004222">
    <property type="term" value="F:metalloendopeptidase activity"/>
    <property type="evidence" value="ECO:0007669"/>
    <property type="project" value="TreeGrafter"/>
</dbReference>
<dbReference type="InterPro" id="IPR011055">
    <property type="entry name" value="Dup_hybrid_motif"/>
</dbReference>
<evidence type="ECO:0000313" key="6">
    <source>
        <dbReference type="Proteomes" id="UP000249645"/>
    </source>
</evidence>
<feature type="region of interest" description="Disordered" evidence="3">
    <location>
        <begin position="176"/>
        <end position="226"/>
    </location>
</feature>
<keyword evidence="2" id="KW-0175">Coiled coil</keyword>
<feature type="compositionally biased region" description="Polar residues" evidence="3">
    <location>
        <begin position="180"/>
        <end position="194"/>
    </location>
</feature>
<dbReference type="SUPFAM" id="SSF51261">
    <property type="entry name" value="Duplicated hybrid motif"/>
    <property type="match status" value="1"/>
</dbReference>
<dbReference type="CDD" id="cd12797">
    <property type="entry name" value="M23_peptidase"/>
    <property type="match status" value="1"/>
</dbReference>
<dbReference type="EMBL" id="QFOI01000021">
    <property type="protein sequence ID" value="PZP51794.1"/>
    <property type="molecule type" value="Genomic_DNA"/>
</dbReference>
<gene>
    <name evidence="5" type="ORF">DI598_02395</name>
</gene>
<dbReference type="InterPro" id="IPR016047">
    <property type="entry name" value="M23ase_b-sheet_dom"/>
</dbReference>
<feature type="coiled-coil region" evidence="2">
    <location>
        <begin position="24"/>
        <end position="51"/>
    </location>
</feature>
<feature type="domain" description="M23ase beta-sheet core" evidence="4">
    <location>
        <begin position="424"/>
        <end position="509"/>
    </location>
</feature>
<protein>
    <recommendedName>
        <fullName evidence="4">M23ase beta-sheet core domain-containing protein</fullName>
    </recommendedName>
</protein>